<proteinExistence type="predicted"/>
<reference evidence="2" key="1">
    <citation type="submission" date="2016-10" db="EMBL/GenBank/DDBJ databases">
        <authorList>
            <person name="Varghese N."/>
            <person name="Submissions S."/>
        </authorList>
    </citation>
    <scope>NUCLEOTIDE SEQUENCE [LARGE SCALE GENOMIC DNA]</scope>
    <source>
        <strain evidence="2">CGMCC 1.4250</strain>
    </source>
</reference>
<dbReference type="AlphaFoldDB" id="A0A1I4IFH8"/>
<evidence type="ECO:0000313" key="2">
    <source>
        <dbReference type="Proteomes" id="UP000198565"/>
    </source>
</evidence>
<dbReference type="Proteomes" id="UP000198565">
    <property type="component" value="Unassembled WGS sequence"/>
</dbReference>
<gene>
    <name evidence="1" type="ORF">SAMN04487943_10284</name>
</gene>
<keyword evidence="2" id="KW-1185">Reference proteome</keyword>
<dbReference type="EMBL" id="FOTR01000002">
    <property type="protein sequence ID" value="SFL53045.1"/>
    <property type="molecule type" value="Genomic_DNA"/>
</dbReference>
<sequence length="93" mass="10531">MNEVWEEVDFQKSAPTINDGEAMIVAYTMENSCEKSIEQTTITEEGVFQIETKRRGTNCNDVGIMRTFVIELGQETLTKLEAIELGRGALWIQ</sequence>
<organism evidence="1 2">
    <name type="scientific">Gracilibacillus orientalis</name>
    <dbReference type="NCBI Taxonomy" id="334253"/>
    <lineage>
        <taxon>Bacteria</taxon>
        <taxon>Bacillati</taxon>
        <taxon>Bacillota</taxon>
        <taxon>Bacilli</taxon>
        <taxon>Bacillales</taxon>
        <taxon>Bacillaceae</taxon>
        <taxon>Gracilibacillus</taxon>
    </lineage>
</organism>
<name>A0A1I4IFH8_9BACI</name>
<protein>
    <submittedName>
        <fullName evidence="1">Uncharacterized protein</fullName>
    </submittedName>
</protein>
<accession>A0A1I4IFH8</accession>
<dbReference type="STRING" id="334253.SAMN04487943_10284"/>
<dbReference type="OrthoDB" id="10009412at2"/>
<dbReference type="RefSeq" id="WP_091481460.1">
    <property type="nucleotide sequence ID" value="NZ_FOTR01000002.1"/>
</dbReference>
<evidence type="ECO:0000313" key="1">
    <source>
        <dbReference type="EMBL" id="SFL53045.1"/>
    </source>
</evidence>